<keyword evidence="1" id="KW-0479">Metal-binding</keyword>
<dbReference type="PANTHER" id="PTHR25462">
    <property type="entry name" value="BONUS, ISOFORM C-RELATED"/>
    <property type="match status" value="1"/>
</dbReference>
<dbReference type="SUPFAM" id="SSF57845">
    <property type="entry name" value="B-box zinc-binding domain"/>
    <property type="match status" value="1"/>
</dbReference>
<evidence type="ECO:0000313" key="3">
    <source>
        <dbReference type="EMBL" id="KAK3092719.1"/>
    </source>
</evidence>
<dbReference type="Pfam" id="PF00643">
    <property type="entry name" value="zf-B_box"/>
    <property type="match status" value="1"/>
</dbReference>
<comment type="caution">
    <text evidence="3">The sequence shown here is derived from an EMBL/GenBank/DDBJ whole genome shotgun (WGS) entry which is preliminary data.</text>
</comment>
<dbReference type="Proteomes" id="UP001186944">
    <property type="component" value="Unassembled WGS sequence"/>
</dbReference>
<dbReference type="Gene3D" id="3.30.160.60">
    <property type="entry name" value="Classic Zinc Finger"/>
    <property type="match status" value="1"/>
</dbReference>
<keyword evidence="1" id="KW-0863">Zinc-finger</keyword>
<dbReference type="SUPFAM" id="SSF101898">
    <property type="entry name" value="NHL repeat"/>
    <property type="match status" value="1"/>
</dbReference>
<name>A0AA88XVA6_PINIB</name>
<evidence type="ECO:0000256" key="1">
    <source>
        <dbReference type="PROSITE-ProRule" id="PRU00024"/>
    </source>
</evidence>
<proteinExistence type="predicted"/>
<evidence type="ECO:0000259" key="2">
    <source>
        <dbReference type="PROSITE" id="PS50119"/>
    </source>
</evidence>
<reference evidence="3" key="1">
    <citation type="submission" date="2019-08" db="EMBL/GenBank/DDBJ databases">
        <title>The improved chromosome-level genome for the pearl oyster Pinctada fucata martensii using PacBio sequencing and Hi-C.</title>
        <authorList>
            <person name="Zheng Z."/>
        </authorList>
    </citation>
    <scope>NUCLEOTIDE SEQUENCE</scope>
    <source>
        <strain evidence="3">ZZ-2019</strain>
        <tissue evidence="3">Adductor muscle</tissue>
    </source>
</reference>
<dbReference type="AlphaFoldDB" id="A0AA88XVA6"/>
<protein>
    <recommendedName>
        <fullName evidence="2">B box-type domain-containing protein</fullName>
    </recommendedName>
</protein>
<keyword evidence="4" id="KW-1185">Reference proteome</keyword>
<sequence>MSLSKSSIFEHAQAIIKCDHCGGVDDVEHYCLVCGETICPTCKAIHNKARATREHQVVLREERLTKDQGSTFCKKHPDQTTSLHCDTCKVPVCTKCIAETHNGHKFSDISQILQKFKPEIEDSKAKMETRMKEVNALIQKGEQSWIDYETSIKSIEANISHDAVSLRSLADEFEEKRKDELKSIIHRDRTTWESEKNRLAEEKNKISICLARHDNCLCSTTATGMAELLEESKVLRSKLLDPIEVVPPSYQSHDNASIESIGEIIRSNLEVCTTEIISSFASRLKGRPSICYAGNGKVLIGTNKSNDIHTIDSKGKIVHKRTKVLNNKCHSLAVASSGDILVSPLEGDMINILRGQNNLKTLFETSPYTTLFVTIIETQEILVCLRKYADDRYEGRVILCDSQGGNQRHIGSDDLYESPIQAVALQDGGFCVSDYEKERLVVLKSDGNVRHIIQNPLGRERFYPEGICTDKAGNILATDQYNDCVYMIGKDMSIRELVDEAEGIKDPRCMCVDCDNYLWIAQENGKIKVIKYLEEK</sequence>
<dbReference type="InterPro" id="IPR047153">
    <property type="entry name" value="TRIM45/56/19-like"/>
</dbReference>
<keyword evidence="1" id="KW-0862">Zinc</keyword>
<dbReference type="CDD" id="cd19757">
    <property type="entry name" value="Bbox1"/>
    <property type="match status" value="1"/>
</dbReference>
<dbReference type="InterPro" id="IPR011042">
    <property type="entry name" value="6-blade_b-propeller_TolB-like"/>
</dbReference>
<feature type="domain" description="B box-type" evidence="2">
    <location>
        <begin position="13"/>
        <end position="60"/>
    </location>
</feature>
<feature type="domain" description="B box-type" evidence="2">
    <location>
        <begin position="68"/>
        <end position="109"/>
    </location>
</feature>
<dbReference type="SMART" id="SM00336">
    <property type="entry name" value="BBOX"/>
    <property type="match status" value="1"/>
</dbReference>
<dbReference type="InterPro" id="IPR000315">
    <property type="entry name" value="Znf_B-box"/>
</dbReference>
<gene>
    <name evidence="3" type="ORF">FSP39_006477</name>
</gene>
<dbReference type="GO" id="GO:0008270">
    <property type="term" value="F:zinc ion binding"/>
    <property type="evidence" value="ECO:0007669"/>
    <property type="project" value="UniProtKB-KW"/>
</dbReference>
<organism evidence="3 4">
    <name type="scientific">Pinctada imbricata</name>
    <name type="common">Atlantic pearl-oyster</name>
    <name type="synonym">Pinctada martensii</name>
    <dbReference type="NCBI Taxonomy" id="66713"/>
    <lineage>
        <taxon>Eukaryota</taxon>
        <taxon>Metazoa</taxon>
        <taxon>Spiralia</taxon>
        <taxon>Lophotrochozoa</taxon>
        <taxon>Mollusca</taxon>
        <taxon>Bivalvia</taxon>
        <taxon>Autobranchia</taxon>
        <taxon>Pteriomorphia</taxon>
        <taxon>Pterioida</taxon>
        <taxon>Pterioidea</taxon>
        <taxon>Pteriidae</taxon>
        <taxon>Pinctada</taxon>
    </lineage>
</organism>
<dbReference type="Gene3D" id="2.120.10.30">
    <property type="entry name" value="TolB, C-terminal domain"/>
    <property type="match status" value="1"/>
</dbReference>
<dbReference type="PANTHER" id="PTHR25462:SF296">
    <property type="entry name" value="MEIOTIC P26, ISOFORM F"/>
    <property type="match status" value="1"/>
</dbReference>
<dbReference type="PROSITE" id="PS50119">
    <property type="entry name" value="ZF_BBOX"/>
    <property type="match status" value="2"/>
</dbReference>
<dbReference type="EMBL" id="VSWD01000009">
    <property type="protein sequence ID" value="KAK3092719.1"/>
    <property type="molecule type" value="Genomic_DNA"/>
</dbReference>
<accession>A0AA88XVA6</accession>
<evidence type="ECO:0000313" key="4">
    <source>
        <dbReference type="Proteomes" id="UP001186944"/>
    </source>
</evidence>